<dbReference type="InterPro" id="IPR036086">
    <property type="entry name" value="ParB/Sulfiredoxin_sf"/>
</dbReference>
<dbReference type="CDD" id="cd16397">
    <property type="entry name" value="IbrB_like"/>
    <property type="match status" value="1"/>
</dbReference>
<name>A0A9D2HUD7_9BACE</name>
<organism evidence="1 2">
    <name type="scientific">Candidatus Bacteroides avicola</name>
    <dbReference type="NCBI Taxonomy" id="2838468"/>
    <lineage>
        <taxon>Bacteria</taxon>
        <taxon>Pseudomonadati</taxon>
        <taxon>Bacteroidota</taxon>
        <taxon>Bacteroidia</taxon>
        <taxon>Bacteroidales</taxon>
        <taxon>Bacteroidaceae</taxon>
        <taxon>Bacteroides</taxon>
    </lineage>
</organism>
<accession>A0A9D2HUD7</accession>
<evidence type="ECO:0000313" key="2">
    <source>
        <dbReference type="Proteomes" id="UP000823862"/>
    </source>
</evidence>
<gene>
    <name evidence="1" type="ORF">H9950_04620</name>
</gene>
<dbReference type="Gene3D" id="3.90.1530.10">
    <property type="entry name" value="Conserved hypothetical protein from pyrococcus furiosus pfu- 392566-001, ParB domain"/>
    <property type="match status" value="1"/>
</dbReference>
<dbReference type="PANTHER" id="PTHR30083:SF1">
    <property type="entry name" value="TRANSCRIPTIONAL REGULATOR"/>
    <property type="match status" value="1"/>
</dbReference>
<dbReference type="Proteomes" id="UP000823862">
    <property type="component" value="Unassembled WGS sequence"/>
</dbReference>
<reference evidence="1" key="2">
    <citation type="submission" date="2021-04" db="EMBL/GenBank/DDBJ databases">
        <authorList>
            <person name="Gilroy R."/>
        </authorList>
    </citation>
    <scope>NUCLEOTIDE SEQUENCE</scope>
    <source>
        <strain evidence="1">ChiHjej12B11-9795</strain>
    </source>
</reference>
<dbReference type="GO" id="GO:0071453">
    <property type="term" value="P:cellular response to oxygen levels"/>
    <property type="evidence" value="ECO:0007669"/>
    <property type="project" value="TreeGrafter"/>
</dbReference>
<dbReference type="FunFam" id="3.90.1530.10:FF:000004">
    <property type="entry name" value="Chromosome partitioning protein ParB"/>
    <property type="match status" value="1"/>
</dbReference>
<reference evidence="1" key="1">
    <citation type="journal article" date="2021" name="PeerJ">
        <title>Extensive microbial diversity within the chicken gut microbiome revealed by metagenomics and culture.</title>
        <authorList>
            <person name="Gilroy R."/>
            <person name="Ravi A."/>
            <person name="Getino M."/>
            <person name="Pursley I."/>
            <person name="Horton D.L."/>
            <person name="Alikhan N.F."/>
            <person name="Baker D."/>
            <person name="Gharbi K."/>
            <person name="Hall N."/>
            <person name="Watson M."/>
            <person name="Adriaenssens E.M."/>
            <person name="Foster-Nyarko E."/>
            <person name="Jarju S."/>
            <person name="Secka A."/>
            <person name="Antonio M."/>
            <person name="Oren A."/>
            <person name="Chaudhuri R.R."/>
            <person name="La Ragione R."/>
            <person name="Hildebrand F."/>
            <person name="Pallen M.J."/>
        </authorList>
    </citation>
    <scope>NUCLEOTIDE SEQUENCE</scope>
    <source>
        <strain evidence="1">ChiHjej12B11-9795</strain>
    </source>
</reference>
<dbReference type="PANTHER" id="PTHR30083">
    <property type="entry name" value="TRANSCRIPTIONAL REGULATOR-RELATED"/>
    <property type="match status" value="1"/>
</dbReference>
<dbReference type="SUPFAM" id="SSF110849">
    <property type="entry name" value="ParB/Sulfiredoxin"/>
    <property type="match status" value="1"/>
</dbReference>
<protein>
    <submittedName>
        <fullName evidence="1">ParB/RepB/Spo0J family partition protein</fullName>
    </submittedName>
</protein>
<sequence>MNDVEYKSPVYDVRAVPVEKVFANDYNPNVVAPPEMRLLELSIWEDGFTMPCVCYYEEETDRYILVDGFHRYRVLKTSKRIYEREKGLLPVVVIQKDISNRMASTIRHNRARGTHNIELMCNIVAELDKAGMSDEWIMKNIGMDRDEVLRLKQISGLAELFSHRDFTIPDQTDKYTFNADED</sequence>
<dbReference type="EMBL" id="DWZI01000027">
    <property type="protein sequence ID" value="HJA85464.1"/>
    <property type="molecule type" value="Genomic_DNA"/>
</dbReference>
<dbReference type="AlphaFoldDB" id="A0A9D2HUD7"/>
<proteinExistence type="predicted"/>
<evidence type="ECO:0000313" key="1">
    <source>
        <dbReference type="EMBL" id="HJA85464.1"/>
    </source>
</evidence>
<comment type="caution">
    <text evidence="1">The sequence shown here is derived from an EMBL/GenBank/DDBJ whole genome shotgun (WGS) entry which is preliminary data.</text>
</comment>